<dbReference type="InterPro" id="IPR029052">
    <property type="entry name" value="Metallo-depent_PP-like"/>
</dbReference>
<dbReference type="Gene3D" id="3.60.21.70">
    <property type="entry name" value="PhoD-like phosphatase"/>
    <property type="match status" value="1"/>
</dbReference>
<dbReference type="InterPro" id="IPR052900">
    <property type="entry name" value="Phospholipid_Metab_Enz"/>
</dbReference>
<dbReference type="InterPro" id="IPR032093">
    <property type="entry name" value="PhoD_N"/>
</dbReference>
<organism evidence="4 5">
    <name type="scientific">Sphingomonas gellani</name>
    <dbReference type="NCBI Taxonomy" id="1166340"/>
    <lineage>
        <taxon>Bacteria</taxon>
        <taxon>Pseudomonadati</taxon>
        <taxon>Pseudomonadota</taxon>
        <taxon>Alphaproteobacteria</taxon>
        <taxon>Sphingomonadales</taxon>
        <taxon>Sphingomonadaceae</taxon>
        <taxon>Sphingomonas</taxon>
    </lineage>
</organism>
<feature type="region of interest" description="Disordered" evidence="1">
    <location>
        <begin position="236"/>
        <end position="256"/>
    </location>
</feature>
<evidence type="ECO:0000313" key="4">
    <source>
        <dbReference type="EMBL" id="SEN47756.1"/>
    </source>
</evidence>
<dbReference type="EMBL" id="FOCF01000007">
    <property type="protein sequence ID" value="SEN47756.1"/>
    <property type="molecule type" value="Genomic_DNA"/>
</dbReference>
<dbReference type="Gene3D" id="2.60.40.380">
    <property type="entry name" value="Purple acid phosphatase-like, N-terminal"/>
    <property type="match status" value="1"/>
</dbReference>
<evidence type="ECO:0000256" key="1">
    <source>
        <dbReference type="SAM" id="MobiDB-lite"/>
    </source>
</evidence>
<evidence type="ECO:0000313" key="5">
    <source>
        <dbReference type="Proteomes" id="UP000199206"/>
    </source>
</evidence>
<gene>
    <name evidence="4" type="ORF">SAMN05192583_2903</name>
</gene>
<dbReference type="InterPro" id="IPR006311">
    <property type="entry name" value="TAT_signal"/>
</dbReference>
<dbReference type="PANTHER" id="PTHR43606:SF2">
    <property type="entry name" value="ALKALINE PHOSPHATASE FAMILY PROTEIN (AFU_ORTHOLOGUE AFUA_5G03860)"/>
    <property type="match status" value="1"/>
</dbReference>
<dbReference type="InterPro" id="IPR038607">
    <property type="entry name" value="PhoD-like_sf"/>
</dbReference>
<dbReference type="PANTHER" id="PTHR43606">
    <property type="entry name" value="PHOSPHATASE, PUTATIVE (AFU_ORTHOLOGUE AFUA_6G08710)-RELATED"/>
    <property type="match status" value="1"/>
</dbReference>
<evidence type="ECO:0000259" key="2">
    <source>
        <dbReference type="Pfam" id="PF09423"/>
    </source>
</evidence>
<protein>
    <submittedName>
        <fullName evidence="4">Alkaline phosphatase D</fullName>
    </submittedName>
</protein>
<dbReference type="OrthoDB" id="327733at2"/>
<dbReference type="Pfam" id="PF09423">
    <property type="entry name" value="PhoD"/>
    <property type="match status" value="1"/>
</dbReference>
<dbReference type="CDD" id="cd07389">
    <property type="entry name" value="MPP_PhoD"/>
    <property type="match status" value="1"/>
</dbReference>
<feature type="domain" description="PhoD-like phosphatase metallophosphatase" evidence="2">
    <location>
        <begin position="139"/>
        <end position="510"/>
    </location>
</feature>
<keyword evidence="5" id="KW-1185">Reference proteome</keyword>
<dbReference type="STRING" id="1166340.SAMN05192583_2903"/>
<dbReference type="AlphaFoldDB" id="A0A1H8GUX6"/>
<dbReference type="Pfam" id="PF16655">
    <property type="entry name" value="PhoD_N"/>
    <property type="match status" value="1"/>
</dbReference>
<evidence type="ECO:0000259" key="3">
    <source>
        <dbReference type="Pfam" id="PF16655"/>
    </source>
</evidence>
<dbReference type="SUPFAM" id="SSF56300">
    <property type="entry name" value="Metallo-dependent phosphatases"/>
    <property type="match status" value="1"/>
</dbReference>
<sequence>MIIDRRSLVTTALLGIGSLALPGSVGAAVLAGATGFTHSVASGEPAADSVLLWTRYVPTGGGHAELRAEIAETADFARVVAGGAQVTGPWRDHTAKITVEGLQPGRSYFFRFVAPDGSFSPTGRTRTLPADGRRPWRAAIFSCSNMGYGWFNAYGHAAARDDIDCVVHLGDYFYEYATGNYPPAGVGVPGRVPLPAGEIIHLADYRLRYASYRADPDLQALHARFPMIAQWDDHESANDSWEGGAENHDPATEGDWNPRRAAAIQAYREWMPVSDEPWKAYDIGGLATLFRTETRLLARTEQPDVAPLFQQADPMAALKAFRDGPWMDPAATMMGSQQEVWLSHAMRASVKSGRPWQIVGFGTIMGRTMMPSEAADWLGGANERARRYVAGGIAAGRAGLPFNFDNWGGYPAARARFLRSVQGMGGNTVVISGDSHNAWAYDLAQDGRPAAVEFAGHSVTSPGYEGGVGTDPRIVAAALVRANPELKWCDTSRRGYMAMTVAADRVTNDWIMVDTVKQRSPRASIGHSATVMRGRRVMA</sequence>
<dbReference type="RefSeq" id="WP_093666406.1">
    <property type="nucleotide sequence ID" value="NZ_FOCF01000007.1"/>
</dbReference>
<proteinExistence type="predicted"/>
<name>A0A1H8GUX6_9SPHN</name>
<accession>A0A1H8GUX6</accession>
<feature type="domain" description="Phospholipase D N-terminal" evidence="3">
    <location>
        <begin position="38"/>
        <end position="127"/>
    </location>
</feature>
<dbReference type="Proteomes" id="UP000199206">
    <property type="component" value="Unassembled WGS sequence"/>
</dbReference>
<dbReference type="PROSITE" id="PS51318">
    <property type="entry name" value="TAT"/>
    <property type="match status" value="1"/>
</dbReference>
<reference evidence="5" key="1">
    <citation type="submission" date="2016-10" db="EMBL/GenBank/DDBJ databases">
        <authorList>
            <person name="Varghese N."/>
            <person name="Submissions S."/>
        </authorList>
    </citation>
    <scope>NUCLEOTIDE SEQUENCE [LARGE SCALE GENOMIC DNA]</scope>
    <source>
        <strain evidence="5">S6-262</strain>
    </source>
</reference>
<dbReference type="InterPro" id="IPR018946">
    <property type="entry name" value="PhoD-like_MPP"/>
</dbReference>